<organism evidence="1 2">
    <name type="scientific">Caenorhabditis auriculariae</name>
    <dbReference type="NCBI Taxonomy" id="2777116"/>
    <lineage>
        <taxon>Eukaryota</taxon>
        <taxon>Metazoa</taxon>
        <taxon>Ecdysozoa</taxon>
        <taxon>Nematoda</taxon>
        <taxon>Chromadorea</taxon>
        <taxon>Rhabditida</taxon>
        <taxon>Rhabditina</taxon>
        <taxon>Rhabditomorpha</taxon>
        <taxon>Rhabditoidea</taxon>
        <taxon>Rhabditidae</taxon>
        <taxon>Peloderinae</taxon>
        <taxon>Caenorhabditis</taxon>
    </lineage>
</organism>
<dbReference type="Proteomes" id="UP000835052">
    <property type="component" value="Unassembled WGS sequence"/>
</dbReference>
<gene>
    <name evidence="1" type="ORF">CAUJ_LOCUS9962</name>
</gene>
<sequence>MRQPEPVVVAGFVGRRRRRALVDTNRGSAPPQNSFSFFRNTDHTMEPSLLTTAGAVPTVWSGMSQVFRIFLQFCKSTIVRLQTYRWTDYSTGSWTTSCETIRSRIRGLFLFSRRKSGGACEMKVMCQMNAGTSAVDRPAPY</sequence>
<dbReference type="EMBL" id="CAJGYM010000040">
    <property type="protein sequence ID" value="CAD6194043.1"/>
    <property type="molecule type" value="Genomic_DNA"/>
</dbReference>
<accession>A0A8S1HC89</accession>
<comment type="caution">
    <text evidence="1">The sequence shown here is derived from an EMBL/GenBank/DDBJ whole genome shotgun (WGS) entry which is preliminary data.</text>
</comment>
<keyword evidence="2" id="KW-1185">Reference proteome</keyword>
<reference evidence="1" key="1">
    <citation type="submission" date="2020-10" db="EMBL/GenBank/DDBJ databases">
        <authorList>
            <person name="Kikuchi T."/>
        </authorList>
    </citation>
    <scope>NUCLEOTIDE SEQUENCE</scope>
    <source>
        <strain evidence="1">NKZ352</strain>
    </source>
</reference>
<proteinExistence type="predicted"/>
<protein>
    <submittedName>
        <fullName evidence="1">Uncharacterized protein</fullName>
    </submittedName>
</protein>
<name>A0A8S1HC89_9PELO</name>
<dbReference type="AlphaFoldDB" id="A0A8S1HC89"/>
<evidence type="ECO:0000313" key="2">
    <source>
        <dbReference type="Proteomes" id="UP000835052"/>
    </source>
</evidence>
<evidence type="ECO:0000313" key="1">
    <source>
        <dbReference type="EMBL" id="CAD6194043.1"/>
    </source>
</evidence>